<feature type="transmembrane region" description="Helical" evidence="7">
    <location>
        <begin position="71"/>
        <end position="93"/>
    </location>
</feature>
<dbReference type="NCBIfam" id="TIGR00765">
    <property type="entry name" value="yihY_not_rbn"/>
    <property type="match status" value="1"/>
</dbReference>
<keyword evidence="3 7" id="KW-0812">Transmembrane</keyword>
<comment type="caution">
    <text evidence="8">The sequence shown here is derived from an EMBL/GenBank/DDBJ whole genome shotgun (WGS) entry which is preliminary data.</text>
</comment>
<feature type="transmembrane region" description="Helical" evidence="7">
    <location>
        <begin position="219"/>
        <end position="238"/>
    </location>
</feature>
<keyword evidence="9" id="KW-1185">Reference proteome</keyword>
<dbReference type="InterPro" id="IPR017039">
    <property type="entry name" value="Virul_fac_BrkB"/>
</dbReference>
<evidence type="ECO:0000313" key="8">
    <source>
        <dbReference type="EMBL" id="GAA3964856.1"/>
    </source>
</evidence>
<name>A0ABP7PFN1_9GAMM</name>
<dbReference type="RefSeq" id="WP_344806525.1">
    <property type="nucleotide sequence ID" value="NZ_BAABBO010000010.1"/>
</dbReference>
<dbReference type="Proteomes" id="UP001501337">
    <property type="component" value="Unassembled WGS sequence"/>
</dbReference>
<comment type="subcellular location">
    <subcellularLocation>
        <location evidence="1">Cell membrane</location>
        <topology evidence="1">Multi-pass membrane protein</topology>
    </subcellularLocation>
</comment>
<evidence type="ECO:0000256" key="7">
    <source>
        <dbReference type="SAM" id="Phobius"/>
    </source>
</evidence>
<reference evidence="9" key="1">
    <citation type="journal article" date="2019" name="Int. J. Syst. Evol. Microbiol.">
        <title>The Global Catalogue of Microorganisms (GCM) 10K type strain sequencing project: providing services to taxonomists for standard genome sequencing and annotation.</title>
        <authorList>
            <consortium name="The Broad Institute Genomics Platform"/>
            <consortium name="The Broad Institute Genome Sequencing Center for Infectious Disease"/>
            <person name="Wu L."/>
            <person name="Ma J."/>
        </authorList>
    </citation>
    <scope>NUCLEOTIDE SEQUENCE [LARGE SCALE GENOMIC DNA]</scope>
    <source>
        <strain evidence="9">JCM 17555</strain>
    </source>
</reference>
<keyword evidence="5 7" id="KW-0472">Membrane</keyword>
<feature type="transmembrane region" description="Helical" evidence="7">
    <location>
        <begin position="174"/>
        <end position="199"/>
    </location>
</feature>
<dbReference type="Pfam" id="PF03631">
    <property type="entry name" value="Virul_fac_BrkB"/>
    <property type="match status" value="1"/>
</dbReference>
<evidence type="ECO:0000256" key="4">
    <source>
        <dbReference type="ARBA" id="ARBA00022989"/>
    </source>
</evidence>
<evidence type="ECO:0000256" key="3">
    <source>
        <dbReference type="ARBA" id="ARBA00022692"/>
    </source>
</evidence>
<feature type="compositionally biased region" description="Basic and acidic residues" evidence="6">
    <location>
        <begin position="9"/>
        <end position="33"/>
    </location>
</feature>
<feature type="transmembrane region" description="Helical" evidence="7">
    <location>
        <begin position="250"/>
        <end position="272"/>
    </location>
</feature>
<evidence type="ECO:0000256" key="5">
    <source>
        <dbReference type="ARBA" id="ARBA00023136"/>
    </source>
</evidence>
<gene>
    <name evidence="8" type="ORF">GCM10022278_23340</name>
</gene>
<dbReference type="EMBL" id="BAABBO010000010">
    <property type="protein sequence ID" value="GAA3964856.1"/>
    <property type="molecule type" value="Genomic_DNA"/>
</dbReference>
<evidence type="ECO:0000256" key="2">
    <source>
        <dbReference type="ARBA" id="ARBA00022475"/>
    </source>
</evidence>
<evidence type="ECO:0000256" key="1">
    <source>
        <dbReference type="ARBA" id="ARBA00004651"/>
    </source>
</evidence>
<feature type="transmembrane region" description="Helical" evidence="7">
    <location>
        <begin position="132"/>
        <end position="162"/>
    </location>
</feature>
<protein>
    <submittedName>
        <fullName evidence="8">YihY/virulence factor BrkB family protein</fullName>
    </submittedName>
</protein>
<accession>A0ABP7PFN1</accession>
<dbReference type="PANTHER" id="PTHR30213">
    <property type="entry name" value="INNER MEMBRANE PROTEIN YHJD"/>
    <property type="match status" value="1"/>
</dbReference>
<proteinExistence type="predicted"/>
<sequence>MSHPGDAPEVLKPEREQDTDEPLPHEAIKEKSRGRAAQSPLEMPILGWRDILMRVVSETLKDNLGLVSAGVAFYFLLAIFPSIAAFVSIYGLLYDPADAQAQVSSMMGLLPEDARKLMLDQMQALTGGSQKALGFGAVIGILLALVSAMRGTMALMIALNIVYEERETRNFIMLRLVAFALTIASVLFIIVALALIAALPAILQQYGFGSWVAQAFSMARWPLLALLFITILSTMYRLGPSRAKPQWRWVTVGSVVSTLLWLGGSALFSWYVSGFANYNETYGSLGAVVILLMWFYVTAYIILLGAELNSELEHQTAKDSTVGPEEPLGERGAHVADTIGKKP</sequence>
<dbReference type="PIRSF" id="PIRSF035875">
    <property type="entry name" value="RNase_BN"/>
    <property type="match status" value="1"/>
</dbReference>
<feature type="region of interest" description="Disordered" evidence="6">
    <location>
        <begin position="317"/>
        <end position="343"/>
    </location>
</feature>
<evidence type="ECO:0000313" key="9">
    <source>
        <dbReference type="Proteomes" id="UP001501337"/>
    </source>
</evidence>
<organism evidence="8 9">
    <name type="scientific">Allohahella marinimesophila</name>
    <dbReference type="NCBI Taxonomy" id="1054972"/>
    <lineage>
        <taxon>Bacteria</taxon>
        <taxon>Pseudomonadati</taxon>
        <taxon>Pseudomonadota</taxon>
        <taxon>Gammaproteobacteria</taxon>
        <taxon>Oceanospirillales</taxon>
        <taxon>Hahellaceae</taxon>
        <taxon>Allohahella</taxon>
    </lineage>
</organism>
<feature type="transmembrane region" description="Helical" evidence="7">
    <location>
        <begin position="284"/>
        <end position="306"/>
    </location>
</feature>
<keyword evidence="4 7" id="KW-1133">Transmembrane helix</keyword>
<dbReference type="PANTHER" id="PTHR30213:SF0">
    <property type="entry name" value="UPF0761 MEMBRANE PROTEIN YIHY"/>
    <property type="match status" value="1"/>
</dbReference>
<keyword evidence="2" id="KW-1003">Cell membrane</keyword>
<feature type="region of interest" description="Disordered" evidence="6">
    <location>
        <begin position="1"/>
        <end position="36"/>
    </location>
</feature>
<evidence type="ECO:0000256" key="6">
    <source>
        <dbReference type="SAM" id="MobiDB-lite"/>
    </source>
</evidence>